<gene>
    <name evidence="2" type="ORF">FYZ43_02420</name>
    <name evidence="3" type="ORF">HHJ78_01940</name>
</gene>
<evidence type="ECO:0000313" key="3">
    <source>
        <dbReference type="EMBL" id="NMW64322.1"/>
    </source>
</evidence>
<dbReference type="EMBL" id="JABCUR010000002">
    <property type="protein sequence ID" value="NMW64322.1"/>
    <property type="molecule type" value="Genomic_DNA"/>
</dbReference>
<dbReference type="RefSeq" id="WP_169765551.1">
    <property type="nucleotide sequence ID" value="NZ_JABCUR010000002.1"/>
</dbReference>
<dbReference type="Proteomes" id="UP000578252">
    <property type="component" value="Unassembled WGS sequence"/>
</dbReference>
<reference evidence="3 4" key="2">
    <citation type="submission" date="2020-04" db="EMBL/GenBank/DDBJ databases">
        <title>Antimicrobial susceptibility and clonality of vaginal-derived multi-drug resistant Mobiluncus isolates in China.</title>
        <authorList>
            <person name="Zhang X."/>
        </authorList>
    </citation>
    <scope>NUCLEOTIDE SEQUENCE [LARGE SCALE GENOMIC DNA]</scope>
    <source>
        <strain evidence="3 4">13</strain>
    </source>
</reference>
<comment type="caution">
    <text evidence="3">The sequence shown here is derived from an EMBL/GenBank/DDBJ whole genome shotgun (WGS) entry which is preliminary data.</text>
</comment>
<sequence>MYAGRAAFQATVAPELNSFMGLGFEQIVADLFDRANTAGELAESYPTRGRWWGTDPDTRQAEEIDLVAGSKTATLFMEAKWINRPIGLDVLETLERRSTLVPTPRKRQKHYAIYAKQGFTPELVALAEKRPDLALYSFL</sequence>
<accession>A0A7Y0U414</accession>
<feature type="domain" description="DUF234" evidence="1">
    <location>
        <begin position="9"/>
        <end position="83"/>
    </location>
</feature>
<dbReference type="Pfam" id="PF03008">
    <property type="entry name" value="DUF234"/>
    <property type="match status" value="1"/>
</dbReference>
<name>A0A7Y0U414_9ACTO</name>
<protein>
    <submittedName>
        <fullName evidence="3">ATPase</fullName>
    </submittedName>
    <submittedName>
        <fullName evidence="2">DUF234 domain-containing protein</fullName>
    </submittedName>
</protein>
<dbReference type="Proteomes" id="UP001209486">
    <property type="component" value="Unassembled WGS sequence"/>
</dbReference>
<dbReference type="InterPro" id="IPR004256">
    <property type="entry name" value="DUF234"/>
</dbReference>
<dbReference type="InterPro" id="IPR011335">
    <property type="entry name" value="Restrct_endonuc-II-like"/>
</dbReference>
<evidence type="ECO:0000313" key="2">
    <source>
        <dbReference type="EMBL" id="MCU9968291.1"/>
    </source>
</evidence>
<dbReference type="PANTHER" id="PTHR34704">
    <property type="entry name" value="ATPASE"/>
    <property type="match status" value="1"/>
</dbReference>
<organism evidence="3 4">
    <name type="scientific">Mobiluncus mulieris</name>
    <dbReference type="NCBI Taxonomy" id="2052"/>
    <lineage>
        <taxon>Bacteria</taxon>
        <taxon>Bacillati</taxon>
        <taxon>Actinomycetota</taxon>
        <taxon>Actinomycetes</taxon>
        <taxon>Actinomycetales</taxon>
        <taxon>Actinomycetaceae</taxon>
        <taxon>Mobiluncus</taxon>
    </lineage>
</organism>
<dbReference type="PANTHER" id="PTHR34704:SF1">
    <property type="entry name" value="ATPASE"/>
    <property type="match status" value="1"/>
</dbReference>
<dbReference type="SUPFAM" id="SSF52980">
    <property type="entry name" value="Restriction endonuclease-like"/>
    <property type="match status" value="1"/>
</dbReference>
<evidence type="ECO:0000313" key="5">
    <source>
        <dbReference type="Proteomes" id="UP001209486"/>
    </source>
</evidence>
<proteinExistence type="predicted"/>
<reference evidence="2 5" key="1">
    <citation type="submission" date="2019-08" db="EMBL/GenBank/DDBJ databases">
        <title>Comparison of rpoB and gyrB Sequences from Mobiluncus Species and Development of a Multiplex PCR Method for Clinical Detection of Mobiluncus curtisii and Mobiluncus mulieris.</title>
        <authorList>
            <person name="Yang L."/>
            <person name="Shen Y."/>
            <person name="Xu G."/>
            <person name="Shu L.-B."/>
            <person name="Hu J."/>
            <person name="Zhang R."/>
            <person name="Wang Y."/>
            <person name="Zhou H.-W."/>
            <person name="Zhang X."/>
        </authorList>
    </citation>
    <scope>NUCLEOTIDE SEQUENCE [LARGE SCALE GENOMIC DNA]</scope>
    <source>
        <strain evidence="2 5">M26</strain>
    </source>
</reference>
<dbReference type="EMBL" id="VSZY01000002">
    <property type="protein sequence ID" value="MCU9968291.1"/>
    <property type="molecule type" value="Genomic_DNA"/>
</dbReference>
<evidence type="ECO:0000313" key="4">
    <source>
        <dbReference type="Proteomes" id="UP000578252"/>
    </source>
</evidence>
<evidence type="ECO:0000259" key="1">
    <source>
        <dbReference type="Pfam" id="PF03008"/>
    </source>
</evidence>
<dbReference type="AlphaFoldDB" id="A0A7Y0U414"/>